<dbReference type="AlphaFoldDB" id="A0A699YJS4"/>
<evidence type="ECO:0000313" key="3">
    <source>
        <dbReference type="Proteomes" id="UP000485058"/>
    </source>
</evidence>
<sequence length="321" mass="34062">MEQAALSTCTPESLWPSVKLGMIWKRWASPTTATSKKNETVNNAIDDGGRRYLGCICTEYRVTAGSPAMRLGDSNVDTCRGRRKVVSSAAYWHTLRRDAKRSLHWRTAPYAVVSLTYMERKGQGNTPTLRKRRRRQVHCKPSRQRRLRNVSNMTSLLTTPSASIRENILLTCPTLPAGRHPLATTPLPRVSSVVQLGPEGHPRRGGLAAGLPPIPPSGPGALMAAAAGLLGAAQHPSLETARPAADPVRAASAYGALTEKDIKERALKGLQGAVAAGLQGEGTSSRQGCAGASGFSVRCACGGLGWSVAGAGRSLKLVRAT</sequence>
<feature type="region of interest" description="Disordered" evidence="1">
    <location>
        <begin position="122"/>
        <end position="144"/>
    </location>
</feature>
<dbReference type="Proteomes" id="UP000485058">
    <property type="component" value="Unassembled WGS sequence"/>
</dbReference>
<proteinExistence type="predicted"/>
<accession>A0A699YJS4</accession>
<gene>
    <name evidence="2" type="ORF">HaLaN_05809</name>
</gene>
<feature type="compositionally biased region" description="Basic residues" evidence="1">
    <location>
        <begin position="129"/>
        <end position="144"/>
    </location>
</feature>
<evidence type="ECO:0000313" key="2">
    <source>
        <dbReference type="EMBL" id="GFH10487.1"/>
    </source>
</evidence>
<keyword evidence="3" id="KW-1185">Reference proteome</keyword>
<dbReference type="EMBL" id="BLLF01000320">
    <property type="protein sequence ID" value="GFH10487.1"/>
    <property type="molecule type" value="Genomic_DNA"/>
</dbReference>
<name>A0A699YJS4_HAELA</name>
<organism evidence="2 3">
    <name type="scientific">Haematococcus lacustris</name>
    <name type="common">Green alga</name>
    <name type="synonym">Haematococcus pluvialis</name>
    <dbReference type="NCBI Taxonomy" id="44745"/>
    <lineage>
        <taxon>Eukaryota</taxon>
        <taxon>Viridiplantae</taxon>
        <taxon>Chlorophyta</taxon>
        <taxon>core chlorophytes</taxon>
        <taxon>Chlorophyceae</taxon>
        <taxon>CS clade</taxon>
        <taxon>Chlamydomonadales</taxon>
        <taxon>Haematococcaceae</taxon>
        <taxon>Haematococcus</taxon>
    </lineage>
</organism>
<protein>
    <submittedName>
        <fullName evidence="2">Uncharacterized protein</fullName>
    </submittedName>
</protein>
<comment type="caution">
    <text evidence="2">The sequence shown here is derived from an EMBL/GenBank/DDBJ whole genome shotgun (WGS) entry which is preliminary data.</text>
</comment>
<evidence type="ECO:0000256" key="1">
    <source>
        <dbReference type="SAM" id="MobiDB-lite"/>
    </source>
</evidence>
<reference evidence="2 3" key="1">
    <citation type="submission" date="2020-02" db="EMBL/GenBank/DDBJ databases">
        <title>Draft genome sequence of Haematococcus lacustris strain NIES-144.</title>
        <authorList>
            <person name="Morimoto D."/>
            <person name="Nakagawa S."/>
            <person name="Yoshida T."/>
            <person name="Sawayama S."/>
        </authorList>
    </citation>
    <scope>NUCLEOTIDE SEQUENCE [LARGE SCALE GENOMIC DNA]</scope>
    <source>
        <strain evidence="2 3">NIES-144</strain>
    </source>
</reference>